<reference evidence="1 2" key="1">
    <citation type="submission" date="2018-08" db="EMBL/GenBank/DDBJ databases">
        <title>Linezolid Resistance in Mycobacterium abscessus: MIC Distribution and Comprehensive Investigation of Resistance Mechanisms.</title>
        <authorList>
            <person name="Ye M."/>
            <person name="Xu L."/>
            <person name="Zou Y."/>
            <person name="Li B."/>
            <person name="Guo Q."/>
            <person name="Zhang Y."/>
            <person name="Zhan M."/>
            <person name="Xu B."/>
            <person name="Yu F."/>
            <person name="Zhang Z."/>
            <person name="Chu H."/>
        </authorList>
    </citation>
    <scope>NUCLEOTIDE SEQUENCE [LARGE SCALE GENOMIC DNA]</scope>
    <source>
        <strain evidence="1 2">G143</strain>
    </source>
</reference>
<accession>A0ABD7HM81</accession>
<organism evidence="1 2">
    <name type="scientific">Mycobacteroides abscessus</name>
    <dbReference type="NCBI Taxonomy" id="36809"/>
    <lineage>
        <taxon>Bacteria</taxon>
        <taxon>Bacillati</taxon>
        <taxon>Actinomycetota</taxon>
        <taxon>Actinomycetes</taxon>
        <taxon>Mycobacteriales</taxon>
        <taxon>Mycobacteriaceae</taxon>
        <taxon>Mycobacteroides</taxon>
    </lineage>
</organism>
<dbReference type="AlphaFoldDB" id="A0ABD7HM81"/>
<name>A0ABD7HM81_9MYCO</name>
<gene>
    <name evidence="1" type="ORF">D2E76_16260</name>
</gene>
<dbReference type="Proteomes" id="UP000284557">
    <property type="component" value="Unassembled WGS sequence"/>
</dbReference>
<evidence type="ECO:0000313" key="1">
    <source>
        <dbReference type="EMBL" id="RIT36805.1"/>
    </source>
</evidence>
<dbReference type="RefSeq" id="WP_119596460.1">
    <property type="nucleotide sequence ID" value="NZ_QXBN01000012.1"/>
</dbReference>
<comment type="caution">
    <text evidence="1">The sequence shown here is derived from an EMBL/GenBank/DDBJ whole genome shotgun (WGS) entry which is preliminary data.</text>
</comment>
<evidence type="ECO:0000313" key="2">
    <source>
        <dbReference type="Proteomes" id="UP000284557"/>
    </source>
</evidence>
<sequence>MIWVPLAGGGPHNGYRYRDTLRPLSNEDLTESHADALARIEAFAHDRTADLQEWRGHSAALSVYVQWAVYGLLARDLITRSESLRRFERLALLQQKDRLHPGYPGIHYGRPGSWEAPRWWGSDIHKQHQDELIATAPQHYSSEGFKHWAQQRDWRWAR</sequence>
<dbReference type="EMBL" id="QXBN01000012">
    <property type="protein sequence ID" value="RIT36805.1"/>
    <property type="molecule type" value="Genomic_DNA"/>
</dbReference>
<protein>
    <submittedName>
        <fullName evidence="1">Uncharacterized protein</fullName>
    </submittedName>
</protein>
<proteinExistence type="predicted"/>